<dbReference type="GO" id="GO:0046872">
    <property type="term" value="F:metal ion binding"/>
    <property type="evidence" value="ECO:0007669"/>
    <property type="project" value="UniProtKB-KW"/>
</dbReference>
<dbReference type="PANTHER" id="PTHR48085">
    <property type="entry name" value="CADMIUM/ZINC-TRANSPORTING ATPASE HMA2-RELATED"/>
    <property type="match status" value="1"/>
</dbReference>
<organism evidence="11 12">
    <name type="scientific">Candidatus Neomicrothrix parvicella RN1</name>
    <dbReference type="NCBI Taxonomy" id="1229780"/>
    <lineage>
        <taxon>Bacteria</taxon>
        <taxon>Bacillati</taxon>
        <taxon>Actinomycetota</taxon>
        <taxon>Acidimicrobiia</taxon>
        <taxon>Acidimicrobiales</taxon>
        <taxon>Microthrixaceae</taxon>
        <taxon>Candidatus Neomicrothrix</taxon>
    </lineage>
</organism>
<name>R4Z520_9ACTN</name>
<dbReference type="SFLD" id="SFLDS00003">
    <property type="entry name" value="Haloacid_Dehalogenase"/>
    <property type="match status" value="1"/>
</dbReference>
<dbReference type="PRINTS" id="PR00119">
    <property type="entry name" value="CATATPASE"/>
</dbReference>
<dbReference type="AlphaFoldDB" id="R4Z520"/>
<evidence type="ECO:0000256" key="8">
    <source>
        <dbReference type="RuleBase" id="RU362081"/>
    </source>
</evidence>
<dbReference type="HOGENOM" id="CLU_001771_6_3_11"/>
<dbReference type="InterPro" id="IPR051014">
    <property type="entry name" value="Cation_Transport_ATPase_IB"/>
</dbReference>
<dbReference type="SUPFAM" id="SSF81653">
    <property type="entry name" value="Calcium ATPase, transduction domain A"/>
    <property type="match status" value="1"/>
</dbReference>
<proteinExistence type="inferred from homology"/>
<keyword evidence="8" id="KW-1003">Cell membrane</keyword>
<dbReference type="STRING" id="1229780.BN381_40005"/>
<comment type="subcellular location">
    <subcellularLocation>
        <location evidence="1">Cell membrane</location>
        <topology evidence="1">Multi-pass membrane protein</topology>
    </subcellularLocation>
</comment>
<dbReference type="GO" id="GO:0016887">
    <property type="term" value="F:ATP hydrolysis activity"/>
    <property type="evidence" value="ECO:0007669"/>
    <property type="project" value="InterPro"/>
</dbReference>
<feature type="region of interest" description="Disordered" evidence="9">
    <location>
        <begin position="1"/>
        <end position="22"/>
    </location>
</feature>
<dbReference type="GO" id="GO:0015086">
    <property type="term" value="F:cadmium ion transmembrane transporter activity"/>
    <property type="evidence" value="ECO:0007669"/>
    <property type="project" value="TreeGrafter"/>
</dbReference>
<keyword evidence="12" id="KW-1185">Reference proteome</keyword>
<dbReference type="InterPro" id="IPR036412">
    <property type="entry name" value="HAD-like_sf"/>
</dbReference>
<dbReference type="InterPro" id="IPR018303">
    <property type="entry name" value="ATPase_P-typ_P_site"/>
</dbReference>
<dbReference type="Proteomes" id="UP000018291">
    <property type="component" value="Unassembled WGS sequence"/>
</dbReference>
<dbReference type="SFLD" id="SFLDF00027">
    <property type="entry name" value="p-type_atpase"/>
    <property type="match status" value="1"/>
</dbReference>
<keyword evidence="8" id="KW-0547">Nucleotide-binding</keyword>
<feature type="transmembrane region" description="Helical" evidence="8">
    <location>
        <begin position="32"/>
        <end position="49"/>
    </location>
</feature>
<evidence type="ECO:0000313" key="12">
    <source>
        <dbReference type="Proteomes" id="UP000018291"/>
    </source>
</evidence>
<dbReference type="Pfam" id="PF00122">
    <property type="entry name" value="E1-E2_ATPase"/>
    <property type="match status" value="1"/>
</dbReference>
<evidence type="ECO:0000256" key="9">
    <source>
        <dbReference type="SAM" id="MobiDB-lite"/>
    </source>
</evidence>
<dbReference type="Gene3D" id="3.40.50.1000">
    <property type="entry name" value="HAD superfamily/HAD-like"/>
    <property type="match status" value="1"/>
</dbReference>
<dbReference type="InterPro" id="IPR023214">
    <property type="entry name" value="HAD_sf"/>
</dbReference>
<dbReference type="SUPFAM" id="SSF81665">
    <property type="entry name" value="Calcium ATPase, transmembrane domain M"/>
    <property type="match status" value="1"/>
</dbReference>
<dbReference type="InterPro" id="IPR023298">
    <property type="entry name" value="ATPase_P-typ_TM_dom_sf"/>
</dbReference>
<feature type="region of interest" description="Disordered" evidence="9">
    <location>
        <begin position="646"/>
        <end position="688"/>
    </location>
</feature>
<evidence type="ECO:0000256" key="6">
    <source>
        <dbReference type="ARBA" id="ARBA00022989"/>
    </source>
</evidence>
<dbReference type="Gene3D" id="2.70.150.10">
    <property type="entry name" value="Calcium-transporting ATPase, cytoplasmic transduction domain A"/>
    <property type="match status" value="1"/>
</dbReference>
<feature type="transmembrane region" description="Helical" evidence="8">
    <location>
        <begin position="55"/>
        <end position="71"/>
    </location>
</feature>
<dbReference type="Gene3D" id="3.40.1110.10">
    <property type="entry name" value="Calcium-transporting ATPase, cytoplasmic domain N"/>
    <property type="match status" value="1"/>
</dbReference>
<keyword evidence="6 8" id="KW-1133">Transmembrane helix</keyword>
<keyword evidence="11" id="KW-0378">Hydrolase</keyword>
<sequence length="688" mass="69902">MADACCADDTTADPPEDGGGPTSLWEVRDARIAAASGGLLAAGLIAGGLDASTAATVLFLAGLVVGGSTFIPDAVRALGRGKLAVATLMTIAAIGAVVLGEFGEAASLAFLFSISEALEGWALARTRRGLRALLALVPERVTVERDNATAVIGPMELIPGDVIVLAAGERLPTDGTVRAGTSVVDLSAITGESVPVDVGPDDTIFAGAVNGGGLLRVEATVATKDSSLARIVHLVEEAQERKAHAQRLAERIARPLVPAILIVATGIALVGSALGDPGVWVGRALVVLVAAAPCAFAISVPVTVVAAVGAASRMGVLIKGGAAVEALARVRVVALDKTGTLTRNTPTVIASIPSAGTPQGDLVAVAAALERHSDHPFATPIMSAASDLLVSIEADEVQAIAGNGITGLVDGRPARLGKPGFVDTTAMDGTVQSLQEEGATVVAVEHDGRLLGVIAVRDELRPEVSRVIERLRALGIGRIVMLTGDNQRTASALASEIDLEEVHAGLLPEDKVAIVDALQGEYGPVAMVGDGINDAPALATASVGIAMGAMGSDVAIEAADVALMGESLDHLADALDHAQRAGRIMAQNLALSALILVTLIPLAAFGVLGLAAVVVTHELAEVVVIANGVRAGRRRSDDACDENALLRSSQVATTSPARRNPWASSSTQSTPRWTASRRTPPARSTGRS</sequence>
<dbReference type="PRINTS" id="PR00941">
    <property type="entry name" value="CDATPASE"/>
</dbReference>
<feature type="transmembrane region" description="Helical" evidence="8">
    <location>
        <begin position="256"/>
        <end position="274"/>
    </location>
</feature>
<keyword evidence="4 8" id="KW-0479">Metal-binding</keyword>
<dbReference type="NCBIfam" id="TIGR01525">
    <property type="entry name" value="ATPase-IB_hvy"/>
    <property type="match status" value="1"/>
</dbReference>
<evidence type="ECO:0000256" key="1">
    <source>
        <dbReference type="ARBA" id="ARBA00004651"/>
    </source>
</evidence>
<dbReference type="InterPro" id="IPR008250">
    <property type="entry name" value="ATPase_P-typ_transduc_dom_A_sf"/>
</dbReference>
<dbReference type="EMBL" id="CANL01000034">
    <property type="protein sequence ID" value="CCM64391.1"/>
    <property type="molecule type" value="Genomic_DNA"/>
</dbReference>
<feature type="transmembrane region" description="Helical" evidence="8">
    <location>
        <begin position="105"/>
        <end position="124"/>
    </location>
</feature>
<dbReference type="SFLD" id="SFLDG00002">
    <property type="entry name" value="C1.7:_P-type_atpase_like"/>
    <property type="match status" value="1"/>
</dbReference>
<evidence type="ECO:0000256" key="5">
    <source>
        <dbReference type="ARBA" id="ARBA00022967"/>
    </source>
</evidence>
<dbReference type="InterPro" id="IPR044492">
    <property type="entry name" value="P_typ_ATPase_HD_dom"/>
</dbReference>
<dbReference type="InterPro" id="IPR001757">
    <property type="entry name" value="P_typ_ATPase"/>
</dbReference>
<dbReference type="InterPro" id="IPR027256">
    <property type="entry name" value="P-typ_ATPase_IB"/>
</dbReference>
<dbReference type="EC" id="3.6.3.-" evidence="11"/>
<dbReference type="eggNOG" id="COG2217">
    <property type="taxonomic scope" value="Bacteria"/>
</dbReference>
<feature type="domain" description="P-type ATPase A" evidence="10">
    <location>
        <begin position="136"/>
        <end position="236"/>
    </location>
</feature>
<comment type="caution">
    <text evidence="11">The sequence shown here is derived from an EMBL/GenBank/DDBJ whole genome shotgun (WGS) entry which is preliminary data.</text>
</comment>
<feature type="compositionally biased region" description="Polar residues" evidence="9">
    <location>
        <begin position="646"/>
        <end position="677"/>
    </location>
</feature>
<evidence type="ECO:0000259" key="10">
    <source>
        <dbReference type="Pfam" id="PF00122"/>
    </source>
</evidence>
<dbReference type="InterPro" id="IPR023299">
    <property type="entry name" value="ATPase_P-typ_cyto_dom_N"/>
</dbReference>
<evidence type="ECO:0000256" key="3">
    <source>
        <dbReference type="ARBA" id="ARBA00022692"/>
    </source>
</evidence>
<dbReference type="NCBIfam" id="TIGR01512">
    <property type="entry name" value="ATPase-IB2_Cd"/>
    <property type="match status" value="1"/>
</dbReference>
<keyword evidence="7 8" id="KW-0472">Membrane</keyword>
<evidence type="ECO:0000256" key="2">
    <source>
        <dbReference type="ARBA" id="ARBA00006024"/>
    </source>
</evidence>
<keyword evidence="5" id="KW-1278">Translocase</keyword>
<keyword evidence="8" id="KW-0067">ATP-binding</keyword>
<dbReference type="PANTHER" id="PTHR48085:SF5">
    <property type="entry name" value="CADMIUM_ZINC-TRANSPORTING ATPASE HMA4-RELATED"/>
    <property type="match status" value="1"/>
</dbReference>
<evidence type="ECO:0000256" key="7">
    <source>
        <dbReference type="ARBA" id="ARBA00023136"/>
    </source>
</evidence>
<dbReference type="GO" id="GO:0005886">
    <property type="term" value="C:plasma membrane"/>
    <property type="evidence" value="ECO:0007669"/>
    <property type="project" value="UniProtKB-SubCell"/>
</dbReference>
<dbReference type="GO" id="GO:0005524">
    <property type="term" value="F:ATP binding"/>
    <property type="evidence" value="ECO:0007669"/>
    <property type="project" value="UniProtKB-UniRule"/>
</dbReference>
<keyword evidence="3 8" id="KW-0812">Transmembrane</keyword>
<dbReference type="RefSeq" id="WP_012228452.1">
    <property type="nucleotide sequence ID" value="NZ_HG422565.1"/>
</dbReference>
<accession>R4Z520</accession>
<feature type="transmembrane region" description="Helical" evidence="8">
    <location>
        <begin position="589"/>
        <end position="615"/>
    </location>
</feature>
<evidence type="ECO:0000256" key="4">
    <source>
        <dbReference type="ARBA" id="ARBA00022723"/>
    </source>
</evidence>
<dbReference type="GO" id="GO:0019829">
    <property type="term" value="F:ATPase-coupled monoatomic cation transmembrane transporter activity"/>
    <property type="evidence" value="ECO:0007669"/>
    <property type="project" value="InterPro"/>
</dbReference>
<protein>
    <submittedName>
        <fullName evidence="11">Putative cation-transporting ATPase G</fullName>
        <ecNumber evidence="11">3.6.3.-</ecNumber>
    </submittedName>
</protein>
<dbReference type="Pfam" id="PF00702">
    <property type="entry name" value="Hydrolase"/>
    <property type="match status" value="1"/>
</dbReference>
<feature type="transmembrane region" description="Helical" evidence="8">
    <location>
        <begin position="280"/>
        <end position="309"/>
    </location>
</feature>
<dbReference type="CDD" id="cd02079">
    <property type="entry name" value="P-type_ATPase_HM"/>
    <property type="match status" value="1"/>
</dbReference>
<gene>
    <name evidence="11" type="primary">ctpG</name>
    <name evidence="11" type="ORF">BN381_40005</name>
</gene>
<feature type="transmembrane region" description="Helical" evidence="8">
    <location>
        <begin position="83"/>
        <end position="99"/>
    </location>
</feature>
<dbReference type="SUPFAM" id="SSF56784">
    <property type="entry name" value="HAD-like"/>
    <property type="match status" value="1"/>
</dbReference>
<evidence type="ECO:0000313" key="11">
    <source>
        <dbReference type="EMBL" id="CCM64391.1"/>
    </source>
</evidence>
<dbReference type="InterPro" id="IPR059000">
    <property type="entry name" value="ATPase_P-type_domA"/>
</dbReference>
<reference evidence="11 12" key="1">
    <citation type="journal article" date="2013" name="ISME J.">
        <title>Metabolic model for the filamentous 'Candidatus Microthrix parvicella' based on genomic and metagenomic analyses.</title>
        <authorList>
            <person name="Jon McIlroy S."/>
            <person name="Kristiansen R."/>
            <person name="Albertsen M."/>
            <person name="Michael Karst S."/>
            <person name="Rossetti S."/>
            <person name="Lund Nielsen J."/>
            <person name="Tandoi V."/>
            <person name="James Seviour R."/>
            <person name="Nielsen P.H."/>
        </authorList>
    </citation>
    <scope>NUCLEOTIDE SEQUENCE [LARGE SCALE GENOMIC DNA]</scope>
    <source>
        <strain evidence="11 12">RN1</strain>
    </source>
</reference>
<comment type="similarity">
    <text evidence="2 8">Belongs to the cation transport ATPase (P-type) (TC 3.A.3) family. Type IB subfamily.</text>
</comment>
<dbReference type="NCBIfam" id="TIGR01494">
    <property type="entry name" value="ATPase_P-type"/>
    <property type="match status" value="1"/>
</dbReference>
<dbReference type="PROSITE" id="PS00154">
    <property type="entry name" value="ATPASE_E1_E2"/>
    <property type="match status" value="1"/>
</dbReference>